<dbReference type="Gene3D" id="1.20.120.1630">
    <property type="match status" value="1"/>
</dbReference>
<gene>
    <name evidence="4 5" type="primary">LOC106173404</name>
</gene>
<evidence type="ECO:0000256" key="2">
    <source>
        <dbReference type="SAM" id="Phobius"/>
    </source>
</evidence>
<feature type="transmembrane region" description="Helical" evidence="2">
    <location>
        <begin position="20"/>
        <end position="39"/>
    </location>
</feature>
<sequence>MFGSDEGVVNVDSMWLIDENNLTICAVVTVGMQLVFFLIAYGCRFDKVTDFAGGTNFVILALLTFLLAQTYTVRQIVITVLVCVWGIRLSGYLLYRIIKIGEDSRFDDRRDSCLRFAGFWTFQAMWVFTVSLPVIFINAPGTKEKAPADEFKAVDIIATVVWTIGLLIETFADFQKFNFRDNPDNKGRWCDYGLWKCSRHPNYFGELVIWWSVFVISTSILRYGQWAAILSPVFITFIILFLSGIPLLEQKADERYKGNADYVEYKLNTSPLVPLPPSFYRSIPRHLRCFLCCEFPLYNFLEEMNYDTHSANESTVITTASVTPEVINEQAKMNQNTVSSDKNYGTTQEQSGAASTGNLNNSNSNHIVEIGNINNNGDDNNSNNNGFGNSYGNYYHADPNRPQVVVAITNEAGTKCKSMLMNTGDETTSDPKQSLTNLYTGKEDEVPQTSKQVTDLKKSSDPTKWFSLPNIPNMPAVKVMDTCVASVSSDDVPVVNRKALSMVKDDPVPDDIFENPDDEAVLVLNEGHKAMTM</sequence>
<keyword evidence="3" id="KW-1185">Reference proteome</keyword>
<feature type="transmembrane region" description="Helical" evidence="2">
    <location>
        <begin position="51"/>
        <end position="70"/>
    </location>
</feature>
<organism evidence="3 5">
    <name type="scientific">Lingula anatina</name>
    <name type="common">Brachiopod</name>
    <name type="synonym">Lingula unguis</name>
    <dbReference type="NCBI Taxonomy" id="7574"/>
    <lineage>
        <taxon>Eukaryota</taxon>
        <taxon>Metazoa</taxon>
        <taxon>Spiralia</taxon>
        <taxon>Lophotrochozoa</taxon>
        <taxon>Brachiopoda</taxon>
        <taxon>Linguliformea</taxon>
        <taxon>Lingulata</taxon>
        <taxon>Lingulida</taxon>
        <taxon>Linguloidea</taxon>
        <taxon>Lingulidae</taxon>
        <taxon>Lingula</taxon>
    </lineage>
</organism>
<feature type="transmembrane region" description="Helical" evidence="2">
    <location>
        <begin position="227"/>
        <end position="248"/>
    </location>
</feature>
<dbReference type="STRING" id="7574.A0A1S3JHX6"/>
<dbReference type="InterPro" id="IPR010721">
    <property type="entry name" value="UstE-like"/>
</dbReference>
<feature type="compositionally biased region" description="Polar residues" evidence="1">
    <location>
        <begin position="334"/>
        <end position="366"/>
    </location>
</feature>
<dbReference type="RefSeq" id="XP_013409992.1">
    <property type="nucleotide sequence ID" value="XM_013554538.1"/>
</dbReference>
<evidence type="ECO:0000313" key="4">
    <source>
        <dbReference type="RefSeq" id="XP_013409991.1"/>
    </source>
</evidence>
<reference evidence="4 5" key="1">
    <citation type="submission" date="2025-04" db="UniProtKB">
        <authorList>
            <consortium name="RefSeq"/>
        </authorList>
    </citation>
    <scope>IDENTIFICATION</scope>
    <source>
        <tissue evidence="4 5">Gonads</tissue>
    </source>
</reference>
<dbReference type="OrthoDB" id="67965at2759"/>
<dbReference type="PANTHER" id="PTHR32251:SF15">
    <property type="entry name" value="3-OXO-5-ALPHA-STEROID 4-DEHYDROGENASE (DUF1295)"/>
    <property type="match status" value="1"/>
</dbReference>
<feature type="transmembrane region" description="Helical" evidence="2">
    <location>
        <begin position="203"/>
        <end position="221"/>
    </location>
</feature>
<feature type="transmembrane region" description="Helical" evidence="2">
    <location>
        <begin position="116"/>
        <end position="139"/>
    </location>
</feature>
<dbReference type="KEGG" id="lak:106173404"/>
<dbReference type="RefSeq" id="XP_013409991.1">
    <property type="nucleotide sequence ID" value="XM_013554537.1"/>
</dbReference>
<proteinExistence type="predicted"/>
<protein>
    <submittedName>
        <fullName evidence="4 5">Uncharacterized protein LOC106173404 isoform X1</fullName>
    </submittedName>
</protein>
<feature type="region of interest" description="Disordered" evidence="1">
    <location>
        <begin position="334"/>
        <end position="385"/>
    </location>
</feature>
<dbReference type="PANTHER" id="PTHR32251">
    <property type="entry name" value="3-OXO-5-ALPHA-STEROID 4-DEHYDROGENASE"/>
    <property type="match status" value="1"/>
</dbReference>
<name>A0A1S3JHX6_LINAN</name>
<feature type="compositionally biased region" description="Low complexity" evidence="1">
    <location>
        <begin position="370"/>
        <end position="385"/>
    </location>
</feature>
<feature type="transmembrane region" description="Helical" evidence="2">
    <location>
        <begin position="151"/>
        <end position="172"/>
    </location>
</feature>
<evidence type="ECO:0000256" key="1">
    <source>
        <dbReference type="SAM" id="MobiDB-lite"/>
    </source>
</evidence>
<dbReference type="Proteomes" id="UP000085678">
    <property type="component" value="Unplaced"/>
</dbReference>
<dbReference type="GO" id="GO:0016020">
    <property type="term" value="C:membrane"/>
    <property type="evidence" value="ECO:0007669"/>
    <property type="project" value="TreeGrafter"/>
</dbReference>
<keyword evidence="2" id="KW-0472">Membrane</keyword>
<accession>A0A1S3JHX6</accession>
<keyword evidence="2" id="KW-1133">Transmembrane helix</keyword>
<keyword evidence="2" id="KW-0812">Transmembrane</keyword>
<dbReference type="Pfam" id="PF06966">
    <property type="entry name" value="DUF1295"/>
    <property type="match status" value="1"/>
</dbReference>
<dbReference type="GeneID" id="106173404"/>
<evidence type="ECO:0000313" key="5">
    <source>
        <dbReference type="RefSeq" id="XP_013409992.1"/>
    </source>
</evidence>
<feature type="transmembrane region" description="Helical" evidence="2">
    <location>
        <begin position="76"/>
        <end position="95"/>
    </location>
</feature>
<evidence type="ECO:0000313" key="3">
    <source>
        <dbReference type="Proteomes" id="UP000085678"/>
    </source>
</evidence>
<dbReference type="AlphaFoldDB" id="A0A1S3JHX6"/>